<sequence length="375" mass="43374">MPHVGIVLLLLRLYSAFNSRDPIPYFMSLLYLTWVLADSEILRLLNYVIEKLWPVCMEEYASKKIFQPTVDWILEKHKESTLKKALVQCLCLGSNPPTFTEVHVFRNSHENEGWVIEVGINFCAVDHMRSILAIKLRDRLGRGMWVKLDMKNLYVDGKVLIMVNFLNHWPFVRRVQVCFVEPPHFSMAVKPLFTFGLDVMEPPVIVVWLDKLLSIALKKMLVWPSALMFDMEKYASTCPESCFSLNAEEPDACVKVGAITTSGLKPPWFLVDWYVKVRLGNCLFRSSTQKTQSPSWDEEIRIPVTWELRDKIRVEVCYKGFLFDKTYGWSSLCINAVRDGRTHPRQLRLSNKERQYLHLSVTVLESNVPALSAVP</sequence>
<keyword evidence="8" id="KW-1185">Reference proteome</keyword>
<evidence type="ECO:0000259" key="6">
    <source>
        <dbReference type="PROSITE" id="PS50004"/>
    </source>
</evidence>
<dbReference type="CDD" id="cd00030">
    <property type="entry name" value="C2"/>
    <property type="match status" value="1"/>
</dbReference>
<dbReference type="PANTHER" id="PTHR47042:SF4">
    <property type="entry name" value="OS02G0313700 PROTEIN"/>
    <property type="match status" value="1"/>
</dbReference>
<dbReference type="PROSITE" id="PS51847">
    <property type="entry name" value="SMP"/>
    <property type="match status" value="1"/>
</dbReference>
<dbReference type="Gene3D" id="2.60.40.150">
    <property type="entry name" value="C2 domain"/>
    <property type="match status" value="1"/>
</dbReference>
<keyword evidence="5" id="KW-0472">Membrane</keyword>
<evidence type="ECO:0000259" key="7">
    <source>
        <dbReference type="PROSITE" id="PS51847"/>
    </source>
</evidence>
<dbReference type="InterPro" id="IPR052847">
    <property type="entry name" value="Ext_Synaptotagmin/KAHRP-like"/>
</dbReference>
<evidence type="ECO:0000313" key="9">
    <source>
        <dbReference type="RefSeq" id="XP_048134072.1"/>
    </source>
</evidence>
<keyword evidence="2" id="KW-0813">Transport</keyword>
<evidence type="ECO:0000256" key="3">
    <source>
        <dbReference type="ARBA" id="ARBA00023055"/>
    </source>
</evidence>
<dbReference type="InterPro" id="IPR000008">
    <property type="entry name" value="C2_dom"/>
</dbReference>
<dbReference type="CDD" id="cd21669">
    <property type="entry name" value="SMP_SF"/>
    <property type="match status" value="1"/>
</dbReference>
<dbReference type="RefSeq" id="XP_048134072.1">
    <property type="nucleotide sequence ID" value="XM_048278115.1"/>
</dbReference>
<name>A0ABM3HBW7_9MYRT</name>
<dbReference type="PROSITE" id="PS50004">
    <property type="entry name" value="C2"/>
    <property type="match status" value="1"/>
</dbReference>
<evidence type="ECO:0000313" key="8">
    <source>
        <dbReference type="Proteomes" id="UP000827889"/>
    </source>
</evidence>
<accession>A0ABM3HBW7</accession>
<dbReference type="Pfam" id="PF25669">
    <property type="entry name" value="SMP_MUG190-like"/>
    <property type="match status" value="1"/>
</dbReference>
<dbReference type="Pfam" id="PF00168">
    <property type="entry name" value="C2"/>
    <property type="match status" value="1"/>
</dbReference>
<dbReference type="InterPro" id="IPR031468">
    <property type="entry name" value="SMP_LBD"/>
</dbReference>
<keyword evidence="4" id="KW-0446">Lipid-binding</keyword>
<dbReference type="SUPFAM" id="SSF49562">
    <property type="entry name" value="C2 domain (Calcium/lipid-binding domain, CaLB)"/>
    <property type="match status" value="1"/>
</dbReference>
<dbReference type="GeneID" id="115743489"/>
<organism evidence="8 9">
    <name type="scientific">Rhodamnia argentea</name>
    <dbReference type="NCBI Taxonomy" id="178133"/>
    <lineage>
        <taxon>Eukaryota</taxon>
        <taxon>Viridiplantae</taxon>
        <taxon>Streptophyta</taxon>
        <taxon>Embryophyta</taxon>
        <taxon>Tracheophyta</taxon>
        <taxon>Spermatophyta</taxon>
        <taxon>Magnoliopsida</taxon>
        <taxon>eudicotyledons</taxon>
        <taxon>Gunneridae</taxon>
        <taxon>Pentapetalae</taxon>
        <taxon>rosids</taxon>
        <taxon>malvids</taxon>
        <taxon>Myrtales</taxon>
        <taxon>Myrtaceae</taxon>
        <taxon>Myrtoideae</taxon>
        <taxon>Myrteae</taxon>
        <taxon>Australasian group</taxon>
        <taxon>Rhodamnia</taxon>
    </lineage>
</organism>
<evidence type="ECO:0000256" key="1">
    <source>
        <dbReference type="ARBA" id="ARBA00004370"/>
    </source>
</evidence>
<evidence type="ECO:0000256" key="2">
    <source>
        <dbReference type="ARBA" id="ARBA00022448"/>
    </source>
</evidence>
<protein>
    <submittedName>
        <fullName evidence="9">C2 domain-containing protein At1g53590-like</fullName>
    </submittedName>
</protein>
<feature type="domain" description="C2" evidence="6">
    <location>
        <begin position="237"/>
        <end position="347"/>
    </location>
</feature>
<feature type="domain" description="SMP-LTD" evidence="7">
    <location>
        <begin position="38"/>
        <end position="232"/>
    </location>
</feature>
<dbReference type="InterPro" id="IPR035892">
    <property type="entry name" value="C2_domain_sf"/>
</dbReference>
<keyword evidence="3" id="KW-0445">Lipid transport</keyword>
<comment type="subcellular location">
    <subcellularLocation>
        <location evidence="1">Membrane</location>
    </subcellularLocation>
</comment>
<dbReference type="PANTHER" id="PTHR47042">
    <property type="entry name" value="C2 DOMAIN-CONTAINING PROTEIN-LIKE"/>
    <property type="match status" value="1"/>
</dbReference>
<dbReference type="Proteomes" id="UP000827889">
    <property type="component" value="Chromosome 4"/>
</dbReference>
<proteinExistence type="predicted"/>
<gene>
    <name evidence="9" type="primary">LOC115743489</name>
</gene>
<evidence type="ECO:0000256" key="5">
    <source>
        <dbReference type="ARBA" id="ARBA00023136"/>
    </source>
</evidence>
<reference evidence="9" key="1">
    <citation type="submission" date="2025-08" db="UniProtKB">
        <authorList>
            <consortium name="RefSeq"/>
        </authorList>
    </citation>
    <scope>IDENTIFICATION</scope>
    <source>
        <tissue evidence="9">Leaf</tissue>
    </source>
</reference>
<evidence type="ECO:0000256" key="4">
    <source>
        <dbReference type="ARBA" id="ARBA00023121"/>
    </source>
</evidence>